<evidence type="ECO:0000313" key="4">
    <source>
        <dbReference type="EMBL" id="CAF0915422.1"/>
    </source>
</evidence>
<sequence>MGTAAYRQWRAPDFQKLSPYSAQQHDGNVDYFSRSLLDSYIMTEAPWDVTQWIDPFEPQTKMTTMPVLLIIRK</sequence>
<dbReference type="EMBL" id="CAJNOH010000006">
    <property type="protein sequence ID" value="CAF0736466.1"/>
    <property type="molecule type" value="Genomic_DNA"/>
</dbReference>
<evidence type="ECO:0000313" key="2">
    <source>
        <dbReference type="EMBL" id="CAF0904715.1"/>
    </source>
</evidence>
<dbReference type="OrthoDB" id="9995627at2759"/>
<dbReference type="Proteomes" id="UP000663882">
    <property type="component" value="Unassembled WGS sequence"/>
</dbReference>
<reference evidence="3" key="1">
    <citation type="submission" date="2021-02" db="EMBL/GenBank/DDBJ databases">
        <authorList>
            <person name="Nowell W R."/>
        </authorList>
    </citation>
    <scope>NUCLEOTIDE SEQUENCE</scope>
</reference>
<dbReference type="AlphaFoldDB" id="A0A814AER4"/>
<evidence type="ECO:0000313" key="1">
    <source>
        <dbReference type="EMBL" id="CAF0736466.1"/>
    </source>
</evidence>
<keyword evidence="6" id="KW-1185">Reference proteome</keyword>
<dbReference type="Proteomes" id="UP000663854">
    <property type="component" value="Unassembled WGS sequence"/>
</dbReference>
<protein>
    <submittedName>
        <fullName evidence="3">Uncharacterized protein</fullName>
    </submittedName>
</protein>
<organism evidence="3 6">
    <name type="scientific">Rotaria sordida</name>
    <dbReference type="NCBI Taxonomy" id="392033"/>
    <lineage>
        <taxon>Eukaryota</taxon>
        <taxon>Metazoa</taxon>
        <taxon>Spiralia</taxon>
        <taxon>Gnathifera</taxon>
        <taxon>Rotifera</taxon>
        <taxon>Eurotatoria</taxon>
        <taxon>Bdelloidea</taxon>
        <taxon>Philodinida</taxon>
        <taxon>Philodinidae</taxon>
        <taxon>Rotaria</taxon>
    </lineage>
</organism>
<proteinExistence type="predicted"/>
<dbReference type="EMBL" id="CAJNOO010000320">
    <property type="protein sequence ID" value="CAF0904715.1"/>
    <property type="molecule type" value="Genomic_DNA"/>
</dbReference>
<name>A0A814AER4_9BILA</name>
<dbReference type="Proteomes" id="UP000663889">
    <property type="component" value="Unassembled WGS sequence"/>
</dbReference>
<comment type="caution">
    <text evidence="3">The sequence shown here is derived from an EMBL/GenBank/DDBJ whole genome shotgun (WGS) entry which is preliminary data.</text>
</comment>
<dbReference type="EMBL" id="CAJNOU010000229">
    <property type="protein sequence ID" value="CAF0924656.1"/>
    <property type="molecule type" value="Genomic_DNA"/>
</dbReference>
<dbReference type="EMBL" id="CAJNOL010000183">
    <property type="protein sequence ID" value="CAF0915422.1"/>
    <property type="molecule type" value="Genomic_DNA"/>
</dbReference>
<evidence type="ECO:0000313" key="6">
    <source>
        <dbReference type="Proteomes" id="UP000663870"/>
    </source>
</evidence>
<gene>
    <name evidence="3" type="ORF">JXQ802_LOCUS9651</name>
    <name evidence="4" type="ORF">JXQ802_LOCUS9848</name>
    <name evidence="1" type="ORF">PYM288_LOCUS1297</name>
    <name evidence="2" type="ORF">RFH988_LOCUS9169</name>
    <name evidence="5" type="ORF">SEV965_LOCUS6839</name>
</gene>
<dbReference type="Proteomes" id="UP000663870">
    <property type="component" value="Unassembled WGS sequence"/>
</dbReference>
<dbReference type="EMBL" id="CAJNOL010000178">
    <property type="protein sequence ID" value="CAF0911173.1"/>
    <property type="molecule type" value="Genomic_DNA"/>
</dbReference>
<evidence type="ECO:0000313" key="3">
    <source>
        <dbReference type="EMBL" id="CAF0911173.1"/>
    </source>
</evidence>
<accession>A0A814AER4</accession>
<evidence type="ECO:0000313" key="5">
    <source>
        <dbReference type="EMBL" id="CAF0924656.1"/>
    </source>
</evidence>